<reference evidence="3 4" key="1">
    <citation type="submission" date="2024-06" db="EMBL/GenBank/DDBJ databases">
        <title>The Natural Products Discovery Center: Release of the First 8490 Sequenced Strains for Exploring Actinobacteria Biosynthetic Diversity.</title>
        <authorList>
            <person name="Kalkreuter E."/>
            <person name="Kautsar S.A."/>
            <person name="Yang D."/>
            <person name="Bader C.D."/>
            <person name="Teijaro C.N."/>
            <person name="Fluegel L."/>
            <person name="Davis C.M."/>
            <person name="Simpson J.R."/>
            <person name="Lauterbach L."/>
            <person name="Steele A.D."/>
            <person name="Gui C."/>
            <person name="Meng S."/>
            <person name="Li G."/>
            <person name="Viehrig K."/>
            <person name="Ye F."/>
            <person name="Su P."/>
            <person name="Kiefer A.F."/>
            <person name="Nichols A."/>
            <person name="Cepeda A.J."/>
            <person name="Yan W."/>
            <person name="Fan B."/>
            <person name="Jiang Y."/>
            <person name="Adhikari A."/>
            <person name="Zheng C.-J."/>
            <person name="Schuster L."/>
            <person name="Cowan T.M."/>
            <person name="Smanski M.J."/>
            <person name="Chevrette M.G."/>
            <person name="De Carvalho L.P.S."/>
            <person name="Shen B."/>
        </authorList>
    </citation>
    <scope>NUCLEOTIDE SEQUENCE [LARGE SCALE GENOMIC DNA]</scope>
    <source>
        <strain evidence="3 4">NPDC048946</strain>
    </source>
</reference>
<evidence type="ECO:0000256" key="2">
    <source>
        <dbReference type="SAM" id="SignalP"/>
    </source>
</evidence>
<evidence type="ECO:0008006" key="5">
    <source>
        <dbReference type="Google" id="ProtNLM"/>
    </source>
</evidence>
<dbReference type="RefSeq" id="WP_358351042.1">
    <property type="nucleotide sequence ID" value="NZ_JBEZFP010000014.1"/>
</dbReference>
<comment type="caution">
    <text evidence="3">The sequence shown here is derived from an EMBL/GenBank/DDBJ whole genome shotgun (WGS) entry which is preliminary data.</text>
</comment>
<name>A0ABV3DCL1_9ACTN</name>
<evidence type="ECO:0000256" key="1">
    <source>
        <dbReference type="SAM" id="MobiDB-lite"/>
    </source>
</evidence>
<feature type="region of interest" description="Disordered" evidence="1">
    <location>
        <begin position="153"/>
        <end position="189"/>
    </location>
</feature>
<keyword evidence="4" id="KW-1185">Reference proteome</keyword>
<proteinExistence type="predicted"/>
<gene>
    <name evidence="3" type="ORF">AB0C36_08260</name>
</gene>
<feature type="signal peptide" evidence="2">
    <location>
        <begin position="1"/>
        <end position="21"/>
    </location>
</feature>
<keyword evidence="2" id="KW-0732">Signal</keyword>
<feature type="region of interest" description="Disordered" evidence="1">
    <location>
        <begin position="305"/>
        <end position="330"/>
    </location>
</feature>
<dbReference type="Proteomes" id="UP001551482">
    <property type="component" value="Unassembled WGS sequence"/>
</dbReference>
<dbReference type="PROSITE" id="PS51257">
    <property type="entry name" value="PROKAR_LIPOPROTEIN"/>
    <property type="match status" value="1"/>
</dbReference>
<organism evidence="3 4">
    <name type="scientific">Streptodolium elevatio</name>
    <dbReference type="NCBI Taxonomy" id="3157996"/>
    <lineage>
        <taxon>Bacteria</taxon>
        <taxon>Bacillati</taxon>
        <taxon>Actinomycetota</taxon>
        <taxon>Actinomycetes</taxon>
        <taxon>Kitasatosporales</taxon>
        <taxon>Streptomycetaceae</taxon>
        <taxon>Streptodolium</taxon>
    </lineage>
</organism>
<sequence length="330" mass="34655">MRSARIAAVATAAGMAMLAMSACGTEKAGEASNLTVDAKTLAQQTQQKVKETETVRITGGGTVDFGDGETMDLSAEMCFTSDETLKGKFSYDKAELEVLLVDGKEYVKGSRASWDAWYSMLFDLDSGEVKVDRAAYDQLLALVDGRWIMNEAESSDDTASPAPEASATDPFGGESSDSAGGDEDDDGAGGFADFTDIRELFGDDYGKVVKGEPVEYEGKQVIPLSVTDEDTDEVTTVYVPEKGKQIPVRLTYETPGTADKVDFKLTSGGGSCGVKVPPADQLVDKAAYEAVEGKVFDFDFGDMDLDEEGATGDASDSPVPGGTATGGAGL</sequence>
<accession>A0ABV3DCL1</accession>
<evidence type="ECO:0000313" key="4">
    <source>
        <dbReference type="Proteomes" id="UP001551482"/>
    </source>
</evidence>
<feature type="chain" id="PRO_5045964710" description="Lipoprotein" evidence="2">
    <location>
        <begin position="22"/>
        <end position="330"/>
    </location>
</feature>
<evidence type="ECO:0000313" key="3">
    <source>
        <dbReference type="EMBL" id="MEU8133485.1"/>
    </source>
</evidence>
<dbReference type="EMBL" id="JBEZFP010000014">
    <property type="protein sequence ID" value="MEU8133485.1"/>
    <property type="molecule type" value="Genomic_DNA"/>
</dbReference>
<protein>
    <recommendedName>
        <fullName evidence="5">Lipoprotein</fullName>
    </recommendedName>
</protein>